<evidence type="ECO:0000256" key="6">
    <source>
        <dbReference type="ARBA" id="ARBA00022989"/>
    </source>
</evidence>
<evidence type="ECO:0000256" key="2">
    <source>
        <dbReference type="ARBA" id="ARBA00010735"/>
    </source>
</evidence>
<dbReference type="PANTHER" id="PTHR34979:SF1">
    <property type="entry name" value="INNER MEMBRANE PROTEIN YGAZ"/>
    <property type="match status" value="1"/>
</dbReference>
<comment type="subcellular location">
    <subcellularLocation>
        <location evidence="1">Cell membrane</location>
        <topology evidence="1">Multi-pass membrane protein</topology>
    </subcellularLocation>
</comment>
<keyword evidence="6 8" id="KW-1133">Transmembrane helix</keyword>
<keyword evidence="3" id="KW-0813">Transport</keyword>
<dbReference type="OrthoDB" id="8447144at2"/>
<dbReference type="RefSeq" id="WP_092816090.1">
    <property type="nucleotide sequence ID" value="NZ_FMVW01000010.1"/>
</dbReference>
<comment type="similarity">
    <text evidence="2">Belongs to the AzlC family.</text>
</comment>
<keyword evidence="10" id="KW-1185">Reference proteome</keyword>
<sequence length="247" mass="25291">MTDSPDLSSDEEASAAHVFRIAAGDALVVILTFLVMFMGVGQLSAEAGLNAVQTALMTSLTVAAPAQAAAMQILTSEGATAGAWAAAVVAVIIVNLRFIVMVASVLARLPETTFWRALGGVGLISASSFAVILPRLMEEPPPRPILYCGMVGGMCSLSAVIGAVAGHQLAASVPVIVGATLGAMIPIYFATLIARQKKLRPLMVNALFGALLVPLGVPFMGASALLILPLIVAGLSMLVDQGKQKNA</sequence>
<feature type="transmembrane region" description="Helical" evidence="8">
    <location>
        <begin position="51"/>
        <end position="71"/>
    </location>
</feature>
<evidence type="ECO:0000256" key="7">
    <source>
        <dbReference type="ARBA" id="ARBA00023136"/>
    </source>
</evidence>
<keyword evidence="4" id="KW-1003">Cell membrane</keyword>
<name>A0A1G5P751_AFIMA</name>
<accession>A0A1G5P751</accession>
<feature type="transmembrane region" description="Helical" evidence="8">
    <location>
        <begin position="83"/>
        <end position="107"/>
    </location>
</feature>
<dbReference type="GO" id="GO:0005886">
    <property type="term" value="C:plasma membrane"/>
    <property type="evidence" value="ECO:0007669"/>
    <property type="project" value="UniProtKB-SubCell"/>
</dbReference>
<dbReference type="AlphaFoldDB" id="A0A1G5P751"/>
<evidence type="ECO:0000256" key="4">
    <source>
        <dbReference type="ARBA" id="ARBA00022475"/>
    </source>
</evidence>
<protein>
    <submittedName>
        <fullName evidence="9">Predicted branched-chain amino acid permease (Azaleucine resistance)</fullName>
    </submittedName>
</protein>
<dbReference type="Pfam" id="PF03591">
    <property type="entry name" value="AzlC"/>
    <property type="match status" value="1"/>
</dbReference>
<evidence type="ECO:0000256" key="5">
    <source>
        <dbReference type="ARBA" id="ARBA00022692"/>
    </source>
</evidence>
<dbReference type="GO" id="GO:1903785">
    <property type="term" value="P:L-valine transmembrane transport"/>
    <property type="evidence" value="ECO:0007669"/>
    <property type="project" value="TreeGrafter"/>
</dbReference>
<proteinExistence type="inferred from homology"/>
<dbReference type="EMBL" id="FMVW01000010">
    <property type="protein sequence ID" value="SCZ45363.1"/>
    <property type="molecule type" value="Genomic_DNA"/>
</dbReference>
<feature type="transmembrane region" description="Helical" evidence="8">
    <location>
        <begin position="171"/>
        <end position="194"/>
    </location>
</feature>
<feature type="transmembrane region" description="Helical" evidence="8">
    <location>
        <begin position="145"/>
        <end position="165"/>
    </location>
</feature>
<evidence type="ECO:0000313" key="9">
    <source>
        <dbReference type="EMBL" id="SCZ45363.1"/>
    </source>
</evidence>
<dbReference type="PANTHER" id="PTHR34979">
    <property type="entry name" value="INNER MEMBRANE PROTEIN YGAZ"/>
    <property type="match status" value="1"/>
</dbReference>
<evidence type="ECO:0000256" key="3">
    <source>
        <dbReference type="ARBA" id="ARBA00022448"/>
    </source>
</evidence>
<organism evidence="9 10">
    <name type="scientific">Afifella marina DSM 2698</name>
    <dbReference type="NCBI Taxonomy" id="1120955"/>
    <lineage>
        <taxon>Bacteria</taxon>
        <taxon>Pseudomonadati</taxon>
        <taxon>Pseudomonadota</taxon>
        <taxon>Alphaproteobacteria</taxon>
        <taxon>Hyphomicrobiales</taxon>
        <taxon>Afifellaceae</taxon>
        <taxon>Afifella</taxon>
    </lineage>
</organism>
<dbReference type="Proteomes" id="UP000199347">
    <property type="component" value="Unassembled WGS sequence"/>
</dbReference>
<keyword evidence="5 8" id="KW-0812">Transmembrane</keyword>
<dbReference type="InterPro" id="IPR011606">
    <property type="entry name" value="Brnchd-chn_aa_trnsp_permease"/>
</dbReference>
<feature type="transmembrane region" description="Helical" evidence="8">
    <location>
        <begin position="26"/>
        <end position="45"/>
    </location>
</feature>
<reference evidence="9 10" key="1">
    <citation type="submission" date="2016-10" db="EMBL/GenBank/DDBJ databases">
        <authorList>
            <person name="de Groot N.N."/>
        </authorList>
    </citation>
    <scope>NUCLEOTIDE SEQUENCE [LARGE SCALE GENOMIC DNA]</scope>
    <source>
        <strain evidence="9 10">DSM 2698</strain>
    </source>
</reference>
<feature type="transmembrane region" description="Helical" evidence="8">
    <location>
        <begin position="206"/>
        <end position="239"/>
    </location>
</feature>
<evidence type="ECO:0000256" key="1">
    <source>
        <dbReference type="ARBA" id="ARBA00004651"/>
    </source>
</evidence>
<evidence type="ECO:0000256" key="8">
    <source>
        <dbReference type="SAM" id="Phobius"/>
    </source>
</evidence>
<keyword evidence="7 8" id="KW-0472">Membrane</keyword>
<gene>
    <name evidence="9" type="ORF">SAMN03080610_03402</name>
</gene>
<evidence type="ECO:0000313" key="10">
    <source>
        <dbReference type="Proteomes" id="UP000199347"/>
    </source>
</evidence>
<feature type="transmembrane region" description="Helical" evidence="8">
    <location>
        <begin position="113"/>
        <end position="133"/>
    </location>
</feature>